<sequence length="233" mass="25600">MIANRSQAYLQDSRRIEARLAQIKEIKPMNVAVETPKEHNQPMPAPEALITVFLSEMRRAQEEHASTNGSMRATYAKAEGKGINLAAAKRALKIQKSGKAEEFAAELAKLLQYLNILGIGVQKSQLDLFEVAPNLAPIDEKAELDGLRAGRFGEPADRNPHDLTTAAGQRWLEGHYRGVEERKLVFALQAAEESETEVIDGDEAESAQANLEDEEPFGGPWPDDAQVAARATE</sequence>
<evidence type="ECO:0000256" key="1">
    <source>
        <dbReference type="SAM" id="MobiDB-lite"/>
    </source>
</evidence>
<dbReference type="STRING" id="1122133.SAMN02745157_4841"/>
<accession>A0A1M5MPJ6</accession>
<gene>
    <name evidence="2" type="ORF">SAMN02745157_4841</name>
</gene>
<name>A0A1M5MPJ6_9HYPH</name>
<feature type="region of interest" description="Disordered" evidence="1">
    <location>
        <begin position="194"/>
        <end position="233"/>
    </location>
</feature>
<evidence type="ECO:0000313" key="3">
    <source>
        <dbReference type="Proteomes" id="UP000184485"/>
    </source>
</evidence>
<dbReference type="Proteomes" id="UP000184485">
    <property type="component" value="Unassembled WGS sequence"/>
</dbReference>
<evidence type="ECO:0000313" key="2">
    <source>
        <dbReference type="EMBL" id="SHG79127.1"/>
    </source>
</evidence>
<proteinExistence type="predicted"/>
<dbReference type="EMBL" id="FQUP01000007">
    <property type="protein sequence ID" value="SHG79127.1"/>
    <property type="molecule type" value="Genomic_DNA"/>
</dbReference>
<keyword evidence="3" id="KW-1185">Reference proteome</keyword>
<reference evidence="2 3" key="1">
    <citation type="submission" date="2016-11" db="EMBL/GenBank/DDBJ databases">
        <authorList>
            <person name="Jaros S."/>
            <person name="Januszkiewicz K."/>
            <person name="Wedrychowicz H."/>
        </authorList>
    </citation>
    <scope>NUCLEOTIDE SEQUENCE [LARGE SCALE GENOMIC DNA]</scope>
    <source>
        <strain evidence="2 3">DSM 19436</strain>
    </source>
</reference>
<feature type="compositionally biased region" description="Acidic residues" evidence="1">
    <location>
        <begin position="194"/>
        <end position="216"/>
    </location>
</feature>
<organism evidence="2 3">
    <name type="scientific">Kaistia soli DSM 19436</name>
    <dbReference type="NCBI Taxonomy" id="1122133"/>
    <lineage>
        <taxon>Bacteria</taxon>
        <taxon>Pseudomonadati</taxon>
        <taxon>Pseudomonadota</taxon>
        <taxon>Alphaproteobacteria</taxon>
        <taxon>Hyphomicrobiales</taxon>
        <taxon>Kaistiaceae</taxon>
        <taxon>Kaistia</taxon>
    </lineage>
</organism>
<dbReference type="AlphaFoldDB" id="A0A1M5MPJ6"/>
<protein>
    <submittedName>
        <fullName evidence="2">Uncharacterized protein</fullName>
    </submittedName>
</protein>